<evidence type="ECO:0000256" key="5">
    <source>
        <dbReference type="SAM" id="SignalP"/>
    </source>
</evidence>
<sequence precursor="true">MKPFKAIAPLCIVATLVCAQSAFVAQNVPLFATASDGSALGELIVASQVNVLSQKGEFTEVEFVGFMPEGSTKAYEKIGMLMVGFEAPTPSTYKVIGQKKDEYESIWLNVSVKGFVKTKALKETKASILEEGKAAFQAKCGTCHALHPEGEFDANVWPSILEAMSPQAGLSSAERYSIEKYLQNYQH</sequence>
<keyword evidence="2 4" id="KW-0479">Metal-binding</keyword>
<dbReference type="GO" id="GO:0009055">
    <property type="term" value="F:electron transfer activity"/>
    <property type="evidence" value="ECO:0007669"/>
    <property type="project" value="InterPro"/>
</dbReference>
<dbReference type="RefSeq" id="WP_012856165.1">
    <property type="nucleotide sequence ID" value="NC_013512.1"/>
</dbReference>
<dbReference type="SUPFAM" id="SSF46626">
    <property type="entry name" value="Cytochrome c"/>
    <property type="match status" value="1"/>
</dbReference>
<dbReference type="AlphaFoldDB" id="D1AZD2"/>
<dbReference type="InterPro" id="IPR036909">
    <property type="entry name" value="Cyt_c-like_dom_sf"/>
</dbReference>
<dbReference type="STRING" id="525898.Sdel_0362"/>
<dbReference type="Proteomes" id="UP000002222">
    <property type="component" value="Chromosome"/>
</dbReference>
<dbReference type="HOGENOM" id="CLU_099826_0_0_7"/>
<gene>
    <name evidence="7" type="ordered locus">Sdel_0362</name>
</gene>
<evidence type="ECO:0000256" key="4">
    <source>
        <dbReference type="PROSITE-ProRule" id="PRU00433"/>
    </source>
</evidence>
<dbReference type="eggNOG" id="COG3005">
    <property type="taxonomic scope" value="Bacteria"/>
</dbReference>
<evidence type="ECO:0000259" key="6">
    <source>
        <dbReference type="PROSITE" id="PS51007"/>
    </source>
</evidence>
<evidence type="ECO:0000256" key="3">
    <source>
        <dbReference type="ARBA" id="ARBA00023004"/>
    </source>
</evidence>
<evidence type="ECO:0000313" key="7">
    <source>
        <dbReference type="EMBL" id="ACZ11399.1"/>
    </source>
</evidence>
<evidence type="ECO:0000256" key="2">
    <source>
        <dbReference type="ARBA" id="ARBA00022723"/>
    </source>
</evidence>
<evidence type="ECO:0000256" key="1">
    <source>
        <dbReference type="ARBA" id="ARBA00022617"/>
    </source>
</evidence>
<keyword evidence="1 4" id="KW-0349">Heme</keyword>
<proteinExistence type="predicted"/>
<dbReference type="KEGG" id="sdl:Sdel_0362"/>
<evidence type="ECO:0000313" key="8">
    <source>
        <dbReference type="Proteomes" id="UP000002222"/>
    </source>
</evidence>
<reference evidence="7 8" key="2">
    <citation type="journal article" date="2010" name="Stand. Genomic Sci.">
        <title>Complete genome sequence of Sulfurospirillum deleyianum type strain (5175).</title>
        <authorList>
            <person name="Sikorski J."/>
            <person name="Lapidus A."/>
            <person name="Copeland A."/>
            <person name="Glavina Del Rio T."/>
            <person name="Nolan M."/>
            <person name="Lucas S."/>
            <person name="Chen F."/>
            <person name="Tice H."/>
            <person name="Cheng J.F."/>
            <person name="Saunders E."/>
            <person name="Bruce D."/>
            <person name="Goodwin L."/>
            <person name="Pitluck S."/>
            <person name="Ovchinnikova G."/>
            <person name="Pati A."/>
            <person name="Ivanova N."/>
            <person name="Mavromatis K."/>
            <person name="Chen A."/>
            <person name="Palaniappan K."/>
            <person name="Chain P."/>
            <person name="Land M."/>
            <person name="Hauser L."/>
            <person name="Chang Y.J."/>
            <person name="Jeffries C.D."/>
            <person name="Brettin T."/>
            <person name="Detter J.C."/>
            <person name="Han C."/>
            <person name="Rohde M."/>
            <person name="Lang E."/>
            <person name="Spring S."/>
            <person name="Goker M."/>
            <person name="Bristow J."/>
            <person name="Eisen J.A."/>
            <person name="Markowitz V."/>
            <person name="Hugenholtz P."/>
            <person name="Kyrpides N.C."/>
            <person name="Klenk H.P."/>
        </authorList>
    </citation>
    <scope>NUCLEOTIDE SEQUENCE [LARGE SCALE GENOMIC DNA]</scope>
    <source>
        <strain evidence="8">ATCC 51133 / DSM 6946 / 5175</strain>
    </source>
</reference>
<protein>
    <submittedName>
        <fullName evidence="7">Putative cytochrome c-type heme-binding periplasmic protein</fullName>
    </submittedName>
</protein>
<accession>D1AZD2</accession>
<dbReference type="EMBL" id="CP001816">
    <property type="protein sequence ID" value="ACZ11399.1"/>
    <property type="molecule type" value="Genomic_DNA"/>
</dbReference>
<feature type="chain" id="PRO_5003021176" evidence="5">
    <location>
        <begin position="25"/>
        <end position="187"/>
    </location>
</feature>
<dbReference type="GO" id="GO:0020037">
    <property type="term" value="F:heme binding"/>
    <property type="evidence" value="ECO:0007669"/>
    <property type="project" value="InterPro"/>
</dbReference>
<dbReference type="PROSITE" id="PS51007">
    <property type="entry name" value="CYTC"/>
    <property type="match status" value="1"/>
</dbReference>
<dbReference type="OrthoDB" id="196859at2"/>
<keyword evidence="5" id="KW-0732">Signal</keyword>
<dbReference type="GO" id="GO:0046872">
    <property type="term" value="F:metal ion binding"/>
    <property type="evidence" value="ECO:0007669"/>
    <property type="project" value="UniProtKB-KW"/>
</dbReference>
<feature type="signal peptide" evidence="5">
    <location>
        <begin position="1"/>
        <end position="24"/>
    </location>
</feature>
<keyword evidence="3 4" id="KW-0408">Iron</keyword>
<name>D1AZD2_SULD5</name>
<feature type="domain" description="Cytochrome c" evidence="6">
    <location>
        <begin position="127"/>
        <end position="187"/>
    </location>
</feature>
<organism evidence="7 8">
    <name type="scientific">Sulfurospirillum deleyianum (strain ATCC 51133 / DSM 6946 / 5175)</name>
    <dbReference type="NCBI Taxonomy" id="525898"/>
    <lineage>
        <taxon>Bacteria</taxon>
        <taxon>Pseudomonadati</taxon>
        <taxon>Campylobacterota</taxon>
        <taxon>Epsilonproteobacteria</taxon>
        <taxon>Campylobacterales</taxon>
        <taxon>Sulfurospirillaceae</taxon>
        <taxon>Sulfurospirillum</taxon>
    </lineage>
</organism>
<dbReference type="InterPro" id="IPR009056">
    <property type="entry name" value="Cyt_c-like_dom"/>
</dbReference>
<reference evidence="8" key="1">
    <citation type="submission" date="2009-11" db="EMBL/GenBank/DDBJ databases">
        <title>The complete genome of Sulfurospirillum deleyianum DSM 6946.</title>
        <authorList>
            <consortium name="US DOE Joint Genome Institute (JGI-PGF)"/>
            <person name="Lucas S."/>
            <person name="Copeland A."/>
            <person name="Lapidus A."/>
            <person name="Glavina del Rio T."/>
            <person name="Dalin E."/>
            <person name="Tice H."/>
            <person name="Bruce D."/>
            <person name="Goodwin L."/>
            <person name="Pitluck S."/>
            <person name="Kyrpides N."/>
            <person name="Mavromatis K."/>
            <person name="Ivanova N."/>
            <person name="Ovchinnikova G."/>
            <person name="Munk A.C."/>
            <person name="Lu M."/>
            <person name="Brettin T."/>
            <person name="Detter J.C."/>
            <person name="Han C."/>
            <person name="Tapia R."/>
            <person name="Larimer F."/>
            <person name="Land M."/>
            <person name="Hauser L."/>
            <person name="Markowitz V."/>
            <person name="Cheng J.F."/>
            <person name="Hugenholtz P."/>
            <person name="Woyke T."/>
            <person name="Wu D."/>
            <person name="Aumann P."/>
            <person name="Schneider S."/>
            <person name="Lang E."/>
            <person name="Spring S."/>
            <person name="Klenk H.P."/>
            <person name="Eisen J.A."/>
        </authorList>
    </citation>
    <scope>NUCLEOTIDE SEQUENCE [LARGE SCALE GENOMIC DNA]</scope>
    <source>
        <strain evidence="8">ATCC 51133 / DSM 6946 / 5175</strain>
    </source>
</reference>
<keyword evidence="8" id="KW-1185">Reference proteome</keyword>